<dbReference type="STRING" id="137591.AO080_05435"/>
<evidence type="ECO:0000313" key="2">
    <source>
        <dbReference type="Proteomes" id="UP000032287"/>
    </source>
</evidence>
<sequence>MATHAKSSKVSLTKERRQETWHNLTSEQQAVLKQHIRYQHTSLFVDQNLIGHGSTWQFVAYNYNDNYDANTGPQLYCDCGRRLRHQYVLQNQDGTLIKLGITHFADHIGIPEAVMRQLQTKIHHLDFGLDELLQRIRRHAGLNSEMRQWFIDNHTAYPDFPVDAIDFVAHSLPLEKDVQAEIVRQYKKATYTPKPRQPRRKKPKLNKAAWQELFRDI</sequence>
<gene>
    <name evidence="1" type="ORF">QX99_01943</name>
</gene>
<evidence type="ECO:0000313" key="1">
    <source>
        <dbReference type="EMBL" id="KIU19462.1"/>
    </source>
</evidence>
<reference evidence="1 2" key="1">
    <citation type="journal article" date="2015" name="Microbiology (Mosc.)">
        <title>Genomics of the Weissella cibaria species with an examination of its metabolic traits.</title>
        <authorList>
            <person name="Lynch K.M."/>
            <person name="Lucid A."/>
            <person name="Arendt E.K."/>
            <person name="Sleator R.D."/>
            <person name="Lucey B."/>
            <person name="Coffey A."/>
        </authorList>
    </citation>
    <scope>NUCLEOTIDE SEQUENCE [LARGE SCALE GENOMIC DNA]</scope>
    <source>
        <strain evidence="1 2">MG1</strain>
    </source>
</reference>
<organism evidence="1 2">
    <name type="scientific">Weissella cibaria</name>
    <dbReference type="NCBI Taxonomy" id="137591"/>
    <lineage>
        <taxon>Bacteria</taxon>
        <taxon>Bacillati</taxon>
        <taxon>Bacillota</taxon>
        <taxon>Bacilli</taxon>
        <taxon>Lactobacillales</taxon>
        <taxon>Lactobacillaceae</taxon>
        <taxon>Weissella</taxon>
    </lineage>
</organism>
<keyword evidence="2" id="KW-1185">Reference proteome</keyword>
<accession>A0A0D1K8P2</accession>
<dbReference type="eggNOG" id="ENOG5033GZE">
    <property type="taxonomic scope" value="Bacteria"/>
</dbReference>
<dbReference type="RefSeq" id="WP_043709178.1">
    <property type="nucleotide sequence ID" value="NZ_JALOCT010000015.1"/>
</dbReference>
<dbReference type="PATRIC" id="fig|137591.25.peg.1914"/>
<proteinExistence type="predicted"/>
<dbReference type="EMBL" id="JWHU01000035">
    <property type="protein sequence ID" value="KIU19462.1"/>
    <property type="molecule type" value="Genomic_DNA"/>
</dbReference>
<dbReference type="Proteomes" id="UP000032287">
    <property type="component" value="Unassembled WGS sequence"/>
</dbReference>
<dbReference type="AlphaFoldDB" id="A0A0D1K8P2"/>
<protein>
    <submittedName>
        <fullName evidence="1">Uncharacterized protein</fullName>
    </submittedName>
</protein>
<comment type="caution">
    <text evidence="1">The sequence shown here is derived from an EMBL/GenBank/DDBJ whole genome shotgun (WGS) entry which is preliminary data.</text>
</comment>
<name>A0A0D1K8P2_9LACO</name>